<organism evidence="2 3">
    <name type="scientific">Panacibacter microcysteis</name>
    <dbReference type="NCBI Taxonomy" id="2793269"/>
    <lineage>
        <taxon>Bacteria</taxon>
        <taxon>Pseudomonadati</taxon>
        <taxon>Bacteroidota</taxon>
        <taxon>Chitinophagia</taxon>
        <taxon>Chitinophagales</taxon>
        <taxon>Chitinophagaceae</taxon>
        <taxon>Panacibacter</taxon>
    </lineage>
</organism>
<accession>A0A931E896</accession>
<keyword evidence="3" id="KW-1185">Reference proteome</keyword>
<protein>
    <submittedName>
        <fullName evidence="2">DUF4258 domain-containing protein</fullName>
    </submittedName>
</protein>
<dbReference type="EMBL" id="JADWYR010000002">
    <property type="protein sequence ID" value="MBG9376984.1"/>
    <property type="molecule type" value="Genomic_DNA"/>
</dbReference>
<gene>
    <name evidence="2" type="ORF">I5907_12130</name>
</gene>
<name>A0A931E896_9BACT</name>
<dbReference type="Proteomes" id="UP000628448">
    <property type="component" value="Unassembled WGS sequence"/>
</dbReference>
<evidence type="ECO:0000313" key="2">
    <source>
        <dbReference type="EMBL" id="MBG9376984.1"/>
    </source>
</evidence>
<reference evidence="2" key="1">
    <citation type="submission" date="2020-11" db="EMBL/GenBank/DDBJ databases">
        <title>Bacterial whole genome sequence for Panacibacter sp. DH6.</title>
        <authorList>
            <person name="Le V."/>
            <person name="Ko S."/>
            <person name="Ahn C.-Y."/>
            <person name="Oh H.-M."/>
        </authorList>
    </citation>
    <scope>NUCLEOTIDE SEQUENCE</scope>
    <source>
        <strain evidence="2">DH6</strain>
    </source>
</reference>
<evidence type="ECO:0000256" key="1">
    <source>
        <dbReference type="SAM" id="MobiDB-lite"/>
    </source>
</evidence>
<dbReference type="AlphaFoldDB" id="A0A931E896"/>
<dbReference type="RefSeq" id="WP_196991088.1">
    <property type="nucleotide sequence ID" value="NZ_JADWYR010000002.1"/>
</dbReference>
<evidence type="ECO:0000313" key="3">
    <source>
        <dbReference type="Proteomes" id="UP000628448"/>
    </source>
</evidence>
<proteinExistence type="predicted"/>
<comment type="caution">
    <text evidence="2">The sequence shown here is derived from an EMBL/GenBank/DDBJ whole genome shotgun (WGS) entry which is preliminary data.</text>
</comment>
<feature type="region of interest" description="Disordered" evidence="1">
    <location>
        <begin position="30"/>
        <end position="50"/>
    </location>
</feature>
<sequence>MKKALPLMLLVVLAIIALILKQCNNTNSGAVKESNPAQMEQPGKRGLNRNPAVINYSRHARCRMNCRHISEAEVKDVLQKGKVNYTKSDLKGEECKKRYAVEGNTKDNQKVRIIFAPCNDEVTVVTVIDLGKEWACDCE</sequence>
<dbReference type="InterPro" id="IPR025354">
    <property type="entry name" value="DUF4258"/>
</dbReference>
<dbReference type="Pfam" id="PF14076">
    <property type="entry name" value="DUF4258"/>
    <property type="match status" value="1"/>
</dbReference>